<protein>
    <submittedName>
        <fullName evidence="1">C-GCAxxG-C-C family protein</fullName>
    </submittedName>
</protein>
<dbReference type="Pfam" id="PF09719">
    <property type="entry name" value="C_GCAxxG_C_C"/>
    <property type="match status" value="1"/>
</dbReference>
<comment type="caution">
    <text evidence="1">The sequence shown here is derived from an EMBL/GenBank/DDBJ whole genome shotgun (WGS) entry which is preliminary data.</text>
</comment>
<gene>
    <name evidence="1" type="ORF">IAC47_05975</name>
</gene>
<organism evidence="1 2">
    <name type="scientific">Candidatus Onthomorpha intestinigallinarum</name>
    <dbReference type="NCBI Taxonomy" id="2840880"/>
    <lineage>
        <taxon>Bacteria</taxon>
        <taxon>Pseudomonadati</taxon>
        <taxon>Bacteroidota</taxon>
        <taxon>Bacteroidia</taxon>
        <taxon>Bacteroidales</taxon>
        <taxon>Candidatus Onthomorpha</taxon>
    </lineage>
</organism>
<dbReference type="Proteomes" id="UP000824267">
    <property type="component" value="Unassembled WGS sequence"/>
</dbReference>
<accession>A0A9D1RIP6</accession>
<dbReference type="AlphaFoldDB" id="A0A9D1RIP6"/>
<reference evidence="1" key="2">
    <citation type="submission" date="2021-04" db="EMBL/GenBank/DDBJ databases">
        <authorList>
            <person name="Gilroy R."/>
        </authorList>
    </citation>
    <scope>NUCLEOTIDE SEQUENCE</scope>
    <source>
        <strain evidence="1">Gambia16-930</strain>
    </source>
</reference>
<dbReference type="EMBL" id="DXGG01000188">
    <property type="protein sequence ID" value="HIW87803.1"/>
    <property type="molecule type" value="Genomic_DNA"/>
</dbReference>
<name>A0A9D1RIP6_9BACT</name>
<evidence type="ECO:0000313" key="2">
    <source>
        <dbReference type="Proteomes" id="UP000824267"/>
    </source>
</evidence>
<evidence type="ECO:0000313" key="1">
    <source>
        <dbReference type="EMBL" id="HIW87803.1"/>
    </source>
</evidence>
<dbReference type="NCBIfam" id="TIGR01909">
    <property type="entry name" value="C_GCAxxG_C_C"/>
    <property type="match status" value="1"/>
</dbReference>
<dbReference type="InterPro" id="IPR010181">
    <property type="entry name" value="CGCAxxGCC_motif"/>
</dbReference>
<reference evidence="1" key="1">
    <citation type="journal article" date="2021" name="PeerJ">
        <title>Extensive microbial diversity within the chicken gut microbiome revealed by metagenomics and culture.</title>
        <authorList>
            <person name="Gilroy R."/>
            <person name="Ravi A."/>
            <person name="Getino M."/>
            <person name="Pursley I."/>
            <person name="Horton D.L."/>
            <person name="Alikhan N.F."/>
            <person name="Baker D."/>
            <person name="Gharbi K."/>
            <person name="Hall N."/>
            <person name="Watson M."/>
            <person name="Adriaenssens E.M."/>
            <person name="Foster-Nyarko E."/>
            <person name="Jarju S."/>
            <person name="Secka A."/>
            <person name="Antonio M."/>
            <person name="Oren A."/>
            <person name="Chaudhuri R.R."/>
            <person name="La Ragione R."/>
            <person name="Hildebrand F."/>
            <person name="Pallen M.J."/>
        </authorList>
    </citation>
    <scope>NUCLEOTIDE SEQUENCE</scope>
    <source>
        <strain evidence="1">Gambia16-930</strain>
    </source>
</reference>
<proteinExistence type="predicted"/>
<sequence>MKIDIEEKVEYAQKLHAQGYTCAQSVVMAFCNEIGLDCKTAERMAFPFGSGVARMREICGCVSAIAMTGSFIIPYDGVNDKVNKQKIISWIREAAEEFRKENGDIVCKRLLGIEPGCAVKKKPCNEYVGCAVRIIGRKINEM</sequence>